<keyword evidence="3" id="KW-1185">Reference proteome</keyword>
<feature type="non-terminal residue" evidence="2">
    <location>
        <position position="1"/>
    </location>
</feature>
<dbReference type="HOGENOM" id="CLU_2090469_0_0_1"/>
<dbReference type="GeneID" id="25276860"/>
<reference evidence="2 3" key="1">
    <citation type="submission" date="2013-03" db="EMBL/GenBank/DDBJ databases">
        <title>The Genome Sequence of Exophiala aquamarina CBS 119918.</title>
        <authorList>
            <consortium name="The Broad Institute Genomics Platform"/>
            <person name="Cuomo C."/>
            <person name="de Hoog S."/>
            <person name="Gorbushina A."/>
            <person name="Walker B."/>
            <person name="Young S.K."/>
            <person name="Zeng Q."/>
            <person name="Gargeya S."/>
            <person name="Fitzgerald M."/>
            <person name="Haas B."/>
            <person name="Abouelleil A."/>
            <person name="Allen A.W."/>
            <person name="Alvarado L."/>
            <person name="Arachchi H.M."/>
            <person name="Berlin A.M."/>
            <person name="Chapman S.B."/>
            <person name="Gainer-Dewar J."/>
            <person name="Goldberg J."/>
            <person name="Griggs A."/>
            <person name="Gujja S."/>
            <person name="Hansen M."/>
            <person name="Howarth C."/>
            <person name="Imamovic A."/>
            <person name="Ireland A."/>
            <person name="Larimer J."/>
            <person name="McCowan C."/>
            <person name="Murphy C."/>
            <person name="Pearson M."/>
            <person name="Poon T.W."/>
            <person name="Priest M."/>
            <person name="Roberts A."/>
            <person name="Saif S."/>
            <person name="Shea T."/>
            <person name="Sisk P."/>
            <person name="Sykes S."/>
            <person name="Wortman J."/>
            <person name="Nusbaum C."/>
            <person name="Birren B."/>
        </authorList>
    </citation>
    <scope>NUCLEOTIDE SEQUENCE [LARGE SCALE GENOMIC DNA]</scope>
    <source>
        <strain evidence="2 3">CBS 119918</strain>
    </source>
</reference>
<organism evidence="2 3">
    <name type="scientific">Exophiala aquamarina CBS 119918</name>
    <dbReference type="NCBI Taxonomy" id="1182545"/>
    <lineage>
        <taxon>Eukaryota</taxon>
        <taxon>Fungi</taxon>
        <taxon>Dikarya</taxon>
        <taxon>Ascomycota</taxon>
        <taxon>Pezizomycotina</taxon>
        <taxon>Eurotiomycetes</taxon>
        <taxon>Chaetothyriomycetidae</taxon>
        <taxon>Chaetothyriales</taxon>
        <taxon>Herpotrichiellaceae</taxon>
        <taxon>Exophiala</taxon>
    </lineage>
</organism>
<dbReference type="RefSeq" id="XP_013262944.1">
    <property type="nucleotide sequence ID" value="XM_013407490.1"/>
</dbReference>
<proteinExistence type="predicted"/>
<dbReference type="Proteomes" id="UP000027920">
    <property type="component" value="Unassembled WGS sequence"/>
</dbReference>
<evidence type="ECO:0000313" key="2">
    <source>
        <dbReference type="EMBL" id="KEF60354.1"/>
    </source>
</evidence>
<evidence type="ECO:0000256" key="1">
    <source>
        <dbReference type="SAM" id="Phobius"/>
    </source>
</evidence>
<accession>A0A072PJT8</accession>
<feature type="transmembrane region" description="Helical" evidence="1">
    <location>
        <begin position="21"/>
        <end position="45"/>
    </location>
</feature>
<comment type="caution">
    <text evidence="2">The sequence shown here is derived from an EMBL/GenBank/DDBJ whole genome shotgun (WGS) entry which is preliminary data.</text>
</comment>
<sequence length="117" mass="13605">WMHRSLHRHHRDSHCSDHRRLHWWKIHLSSFAKIAAVAAPLYIIVLSPPQHRGTISGMYKHIILLQFNNCHMCCLWLELASHRCYFMASLTLAANAVPWVCVFGSLVLFKVASMVQF</sequence>
<name>A0A072PJT8_9EURO</name>
<keyword evidence="1" id="KW-1133">Transmembrane helix</keyword>
<gene>
    <name evidence="2" type="ORF">A1O9_01914</name>
</gene>
<dbReference type="EMBL" id="AMGV01000002">
    <property type="protein sequence ID" value="KEF60354.1"/>
    <property type="molecule type" value="Genomic_DNA"/>
</dbReference>
<protein>
    <submittedName>
        <fullName evidence="2">Uncharacterized protein</fullName>
    </submittedName>
</protein>
<dbReference type="VEuPathDB" id="FungiDB:A1O9_01914"/>
<keyword evidence="1" id="KW-0812">Transmembrane</keyword>
<dbReference type="AlphaFoldDB" id="A0A072PJT8"/>
<keyword evidence="1" id="KW-0472">Membrane</keyword>
<evidence type="ECO:0000313" key="3">
    <source>
        <dbReference type="Proteomes" id="UP000027920"/>
    </source>
</evidence>
<feature type="non-terminal residue" evidence="2">
    <location>
        <position position="117"/>
    </location>
</feature>
<feature type="transmembrane region" description="Helical" evidence="1">
    <location>
        <begin position="85"/>
        <end position="109"/>
    </location>
</feature>